<dbReference type="PANTHER" id="PTHR30518:SF2">
    <property type="entry name" value="ENDOLYTIC MUREIN TRANSGLYCOSYLASE"/>
    <property type="match status" value="1"/>
</dbReference>
<dbReference type="HAMAP" id="MF_02065">
    <property type="entry name" value="MltG"/>
    <property type="match status" value="1"/>
</dbReference>
<name>A0ABN1A839_9ACTN</name>
<dbReference type="NCBIfam" id="TIGR00247">
    <property type="entry name" value="endolytic transglycosylase MltG"/>
    <property type="match status" value="1"/>
</dbReference>
<feature type="site" description="Important for catalytic activity" evidence="7">
    <location>
        <position position="228"/>
    </location>
</feature>
<keyword evidence="5 7" id="KW-0456">Lyase</keyword>
<comment type="catalytic activity">
    <reaction evidence="7">
        <text>a peptidoglycan chain = a peptidoglycan chain with N-acetyl-1,6-anhydromuramyl-[peptide] at the reducing end + a peptidoglycan chain with N-acetylglucosamine at the non-reducing end.</text>
        <dbReference type="EC" id="4.2.2.29"/>
    </reaction>
</comment>
<evidence type="ECO:0000256" key="6">
    <source>
        <dbReference type="ARBA" id="ARBA00023316"/>
    </source>
</evidence>
<keyword evidence="1 7" id="KW-1003">Cell membrane</keyword>
<keyword evidence="6 7" id="KW-0961">Cell wall biogenesis/degradation</keyword>
<comment type="subcellular location">
    <subcellularLocation>
        <location evidence="7">Cell membrane</location>
        <topology evidence="7">Single-pass membrane protein</topology>
    </subcellularLocation>
</comment>
<evidence type="ECO:0000256" key="2">
    <source>
        <dbReference type="ARBA" id="ARBA00022692"/>
    </source>
</evidence>
<evidence type="ECO:0000256" key="4">
    <source>
        <dbReference type="ARBA" id="ARBA00023136"/>
    </source>
</evidence>
<reference evidence="9 10" key="1">
    <citation type="journal article" date="2019" name="Int. J. Syst. Evol. Microbiol.">
        <title>The Global Catalogue of Microorganisms (GCM) 10K type strain sequencing project: providing services to taxonomists for standard genome sequencing and annotation.</title>
        <authorList>
            <consortium name="The Broad Institute Genomics Platform"/>
            <consortium name="The Broad Institute Genome Sequencing Center for Infectious Disease"/>
            <person name="Wu L."/>
            <person name="Ma J."/>
        </authorList>
    </citation>
    <scope>NUCLEOTIDE SEQUENCE [LARGE SCALE GENOMIC DNA]</scope>
    <source>
        <strain evidence="9 10">JCM 4805</strain>
    </source>
</reference>
<accession>A0ABN1A839</accession>
<comment type="function">
    <text evidence="7">Functions as a peptidoglycan terminase that cleaves nascent peptidoglycan strands endolytically to terminate their elongation.</text>
</comment>
<evidence type="ECO:0000256" key="5">
    <source>
        <dbReference type="ARBA" id="ARBA00023239"/>
    </source>
</evidence>
<dbReference type="InterPro" id="IPR003770">
    <property type="entry name" value="MLTG-like"/>
</dbReference>
<keyword evidence="10" id="KW-1185">Reference proteome</keyword>
<organism evidence="9 10">
    <name type="scientific">Streptomyces olivaceiscleroticus</name>
    <dbReference type="NCBI Taxonomy" id="68245"/>
    <lineage>
        <taxon>Bacteria</taxon>
        <taxon>Bacillati</taxon>
        <taxon>Actinomycetota</taxon>
        <taxon>Actinomycetes</taxon>
        <taxon>Kitasatosporales</taxon>
        <taxon>Streptomycetaceae</taxon>
        <taxon>Streptomyces</taxon>
    </lineage>
</organism>
<dbReference type="Pfam" id="PF02618">
    <property type="entry name" value="YceG"/>
    <property type="match status" value="1"/>
</dbReference>
<gene>
    <name evidence="7" type="primary">mltG</name>
    <name evidence="9" type="ORF">GCM10010361_37650</name>
</gene>
<comment type="similarity">
    <text evidence="7">Belongs to the transglycosylase MltG family.</text>
</comment>
<evidence type="ECO:0000313" key="9">
    <source>
        <dbReference type="EMBL" id="GAA0469885.1"/>
    </source>
</evidence>
<feature type="transmembrane region" description="Helical" evidence="7">
    <location>
        <begin position="82"/>
        <end position="102"/>
    </location>
</feature>
<evidence type="ECO:0000313" key="10">
    <source>
        <dbReference type="Proteomes" id="UP001500909"/>
    </source>
</evidence>
<dbReference type="Proteomes" id="UP001500909">
    <property type="component" value="Unassembled WGS sequence"/>
</dbReference>
<evidence type="ECO:0000256" key="1">
    <source>
        <dbReference type="ARBA" id="ARBA00022475"/>
    </source>
</evidence>
<proteinExistence type="inferred from homology"/>
<evidence type="ECO:0000256" key="7">
    <source>
        <dbReference type="HAMAP-Rule" id="MF_02065"/>
    </source>
</evidence>
<feature type="region of interest" description="Disordered" evidence="8">
    <location>
        <begin position="266"/>
        <end position="299"/>
    </location>
</feature>
<keyword evidence="2 7" id="KW-0812">Transmembrane</keyword>
<dbReference type="EC" id="4.2.2.29" evidence="7"/>
<keyword evidence="4 7" id="KW-0472">Membrane</keyword>
<comment type="caution">
    <text evidence="9">The sequence shown here is derived from an EMBL/GenBank/DDBJ whole genome shotgun (WGS) entry which is preliminary data.</text>
</comment>
<dbReference type="EMBL" id="BAAABY010000026">
    <property type="protein sequence ID" value="GAA0469885.1"/>
    <property type="molecule type" value="Genomic_DNA"/>
</dbReference>
<dbReference type="CDD" id="cd08010">
    <property type="entry name" value="MltG_like"/>
    <property type="match status" value="1"/>
</dbReference>
<dbReference type="Gene3D" id="3.30.160.60">
    <property type="entry name" value="Classic Zinc Finger"/>
    <property type="match status" value="1"/>
</dbReference>
<dbReference type="PANTHER" id="PTHR30518">
    <property type="entry name" value="ENDOLYTIC MUREIN TRANSGLYCOSYLASE"/>
    <property type="match status" value="1"/>
</dbReference>
<sequence length="347" mass="37393">MPPPSTALEIIRCPGPGRHSSAGRFCPSVVSRCRKARTGSGDMCVVTHAPYGLPYLAPMSDVHDTQHSGGRRRARITRRGRLLLTAGAAVLVVGVVLLLILVPGDAGTGRAEKLTLPEGRRASQVYAAVDKALRVAPGATEKAAEKAAEARNPAERLRLPAEAKDNPEGYLYPATYPVDDDTTPRSLLSFMVNTARQKYAADGLPPTARPGGLSAYETVVVASVVQAEANTPKDMGKVARVVRNRLDRGMPLQMDSTLNYGLGRSTLDTTHADTRTDSPYNTYRHKGLPPTPIGNPGQDATRAAISPPKGDWLYFVTVRAGDTRFTADYEEHRRNVREFNDARKGSG</sequence>
<protein>
    <recommendedName>
        <fullName evidence="7">Endolytic murein transglycosylase</fullName>
        <ecNumber evidence="7">4.2.2.29</ecNumber>
    </recommendedName>
    <alternativeName>
        <fullName evidence="7">Peptidoglycan lytic transglycosylase</fullName>
    </alternativeName>
    <alternativeName>
        <fullName evidence="7">Peptidoglycan polymerization terminase</fullName>
    </alternativeName>
</protein>
<evidence type="ECO:0000256" key="3">
    <source>
        <dbReference type="ARBA" id="ARBA00022989"/>
    </source>
</evidence>
<keyword evidence="3 7" id="KW-1133">Transmembrane helix</keyword>
<evidence type="ECO:0000256" key="8">
    <source>
        <dbReference type="SAM" id="MobiDB-lite"/>
    </source>
</evidence>